<name>A0A3D8JA34_9HELI</name>
<reference evidence="11 12" key="1">
    <citation type="submission" date="2018-04" db="EMBL/GenBank/DDBJ databases">
        <title>Novel Campyloabacter and Helicobacter Species and Strains.</title>
        <authorList>
            <person name="Mannion A.J."/>
            <person name="Shen Z."/>
            <person name="Fox J.G."/>
        </authorList>
    </citation>
    <scope>NUCLEOTIDE SEQUENCE [LARGE SCALE GENOMIC DNA]</scope>
    <source>
        <strain evidence="11 12">MIT 04-9362</strain>
    </source>
</reference>
<evidence type="ECO:0000313" key="11">
    <source>
        <dbReference type="EMBL" id="RDU74329.1"/>
    </source>
</evidence>
<dbReference type="InterPro" id="IPR038418">
    <property type="entry name" value="6-PTP_synth/QueD_sf"/>
</dbReference>
<comment type="catalytic activity">
    <reaction evidence="10">
        <text>7,8-dihydroneopterin 3'-triphosphate + H2O = 6-carboxy-5,6,7,8-tetrahydropterin + triphosphate + acetaldehyde + 2 H(+)</text>
        <dbReference type="Rhea" id="RHEA:27966"/>
        <dbReference type="ChEBI" id="CHEBI:15343"/>
        <dbReference type="ChEBI" id="CHEBI:15377"/>
        <dbReference type="ChEBI" id="CHEBI:15378"/>
        <dbReference type="ChEBI" id="CHEBI:18036"/>
        <dbReference type="ChEBI" id="CHEBI:58462"/>
        <dbReference type="ChEBI" id="CHEBI:61032"/>
        <dbReference type="EC" id="4.1.2.50"/>
    </reaction>
</comment>
<proteinExistence type="inferred from homology"/>
<dbReference type="InterPro" id="IPR007115">
    <property type="entry name" value="6-PTP_synth/QueD"/>
</dbReference>
<evidence type="ECO:0000256" key="1">
    <source>
        <dbReference type="ARBA" id="ARBA00001947"/>
    </source>
</evidence>
<keyword evidence="8" id="KW-0456">Lyase</keyword>
<accession>A0A3D8JA34</accession>
<evidence type="ECO:0000256" key="3">
    <source>
        <dbReference type="ARBA" id="ARBA00008900"/>
    </source>
</evidence>
<evidence type="ECO:0000256" key="5">
    <source>
        <dbReference type="ARBA" id="ARBA00018141"/>
    </source>
</evidence>
<dbReference type="RefSeq" id="WP_115578624.1">
    <property type="nucleotide sequence ID" value="NZ_NXLX01000003.1"/>
</dbReference>
<keyword evidence="12" id="KW-1185">Reference proteome</keyword>
<organism evidence="11 12">
    <name type="scientific">Helicobacter anseris</name>
    <dbReference type="NCBI Taxonomy" id="375926"/>
    <lineage>
        <taxon>Bacteria</taxon>
        <taxon>Pseudomonadati</taxon>
        <taxon>Campylobacterota</taxon>
        <taxon>Epsilonproteobacteria</taxon>
        <taxon>Campylobacterales</taxon>
        <taxon>Helicobacteraceae</taxon>
        <taxon>Helicobacter</taxon>
    </lineage>
</organism>
<dbReference type="PANTHER" id="PTHR12589:SF7">
    <property type="entry name" value="6-PYRUVOYL TETRAHYDROBIOPTERIN SYNTHASE"/>
    <property type="match status" value="1"/>
</dbReference>
<evidence type="ECO:0000256" key="8">
    <source>
        <dbReference type="ARBA" id="ARBA00023239"/>
    </source>
</evidence>
<dbReference type="EC" id="4.1.2.50" evidence="4"/>
<keyword evidence="6" id="KW-0479">Metal-binding</keyword>
<keyword evidence="7" id="KW-0862">Zinc</keyword>
<dbReference type="AlphaFoldDB" id="A0A3D8JA34"/>
<dbReference type="PANTHER" id="PTHR12589">
    <property type="entry name" value="PYRUVOYL TETRAHYDROBIOPTERIN SYNTHASE"/>
    <property type="match status" value="1"/>
</dbReference>
<dbReference type="UniPathway" id="UPA00391"/>
<dbReference type="Gene3D" id="3.30.479.10">
    <property type="entry name" value="6-pyruvoyl tetrahydropterin synthase/QueD"/>
    <property type="match status" value="1"/>
</dbReference>
<evidence type="ECO:0000256" key="10">
    <source>
        <dbReference type="ARBA" id="ARBA00048807"/>
    </source>
</evidence>
<evidence type="ECO:0000256" key="9">
    <source>
        <dbReference type="ARBA" id="ARBA00031449"/>
    </source>
</evidence>
<gene>
    <name evidence="11" type="ORF">CQA57_02290</name>
</gene>
<dbReference type="GO" id="GO:0046872">
    <property type="term" value="F:metal ion binding"/>
    <property type="evidence" value="ECO:0007669"/>
    <property type="project" value="UniProtKB-KW"/>
</dbReference>
<dbReference type="OrthoDB" id="9804698at2"/>
<dbReference type="Proteomes" id="UP000256695">
    <property type="component" value="Unassembled WGS sequence"/>
</dbReference>
<protein>
    <recommendedName>
        <fullName evidence="5">6-carboxy-5,6,7,8-tetrahydropterin synthase</fullName>
        <ecNumber evidence="4">4.1.2.50</ecNumber>
    </recommendedName>
    <alternativeName>
        <fullName evidence="9">Queuosine biosynthesis protein QueD</fullName>
    </alternativeName>
</protein>
<dbReference type="EMBL" id="NXLX01000003">
    <property type="protein sequence ID" value="RDU74329.1"/>
    <property type="molecule type" value="Genomic_DNA"/>
</dbReference>
<dbReference type="SUPFAM" id="SSF55620">
    <property type="entry name" value="Tetrahydrobiopterin biosynthesis enzymes-like"/>
    <property type="match status" value="1"/>
</dbReference>
<dbReference type="Pfam" id="PF01242">
    <property type="entry name" value="PTPS"/>
    <property type="match status" value="1"/>
</dbReference>
<evidence type="ECO:0000256" key="2">
    <source>
        <dbReference type="ARBA" id="ARBA00005061"/>
    </source>
</evidence>
<evidence type="ECO:0000256" key="4">
    <source>
        <dbReference type="ARBA" id="ARBA00012982"/>
    </source>
</evidence>
<evidence type="ECO:0000313" key="12">
    <source>
        <dbReference type="Proteomes" id="UP000256695"/>
    </source>
</evidence>
<evidence type="ECO:0000256" key="7">
    <source>
        <dbReference type="ARBA" id="ARBA00022833"/>
    </source>
</evidence>
<comment type="caution">
    <text evidence="11">The sequence shown here is derived from an EMBL/GenBank/DDBJ whole genome shotgun (WGS) entry which is preliminary data.</text>
</comment>
<comment type="similarity">
    <text evidence="3">Belongs to the PTPS family. QueD subfamily.</text>
</comment>
<comment type="cofactor">
    <cofactor evidence="1">
        <name>Zn(2+)</name>
        <dbReference type="ChEBI" id="CHEBI:29105"/>
    </cofactor>
</comment>
<evidence type="ECO:0000256" key="6">
    <source>
        <dbReference type="ARBA" id="ARBA00022723"/>
    </source>
</evidence>
<dbReference type="GO" id="GO:0070497">
    <property type="term" value="F:6-carboxytetrahydropterin synthase activity"/>
    <property type="evidence" value="ECO:0007669"/>
    <property type="project" value="UniProtKB-EC"/>
</dbReference>
<comment type="pathway">
    <text evidence="2">Purine metabolism; 7-cyano-7-deazaguanine biosynthesis.</text>
</comment>
<sequence length="203" mass="23772">MIIRRMFGFCAAHIVRNCSSIRCSRSLHGHNYKVEVFVRSDKLDNAGMILDFGIFKNQIADFIDGFDHAYHVWDREQNEIRDFAIKNSERYVILTHNPSAENYALLLLFFVDKFLQAMEFGNNEGSIVVESVRVHETDHGYAEAFSNDLKNLYFMQKVSLDSILFSEAIKQDWKDPFMLDKLKEFELDKIKKPFVFQTPLQQV</sequence>